<name>A0A5C7S3T4_THASP</name>
<feature type="signal peptide" evidence="3">
    <location>
        <begin position="1"/>
        <end position="42"/>
    </location>
</feature>
<feature type="domain" description="PilY1 beta-propeller" evidence="4">
    <location>
        <begin position="768"/>
        <end position="1113"/>
    </location>
</feature>
<reference evidence="5 6" key="1">
    <citation type="submission" date="2018-09" db="EMBL/GenBank/DDBJ databases">
        <title>Metagenome Assembled Genomes from an Advanced Water Purification Facility.</title>
        <authorList>
            <person name="Stamps B.W."/>
            <person name="Spear J.R."/>
        </authorList>
    </citation>
    <scope>NUCLEOTIDE SEQUENCE [LARGE SCALE GENOMIC DNA]</scope>
    <source>
        <strain evidence="5">Bin_27_1</strain>
    </source>
</reference>
<organism evidence="5 6">
    <name type="scientific">Thauera aminoaromatica</name>
    <dbReference type="NCBI Taxonomy" id="164330"/>
    <lineage>
        <taxon>Bacteria</taxon>
        <taxon>Pseudomonadati</taxon>
        <taxon>Pseudomonadota</taxon>
        <taxon>Betaproteobacteria</taxon>
        <taxon>Rhodocyclales</taxon>
        <taxon>Zoogloeaceae</taxon>
        <taxon>Thauera</taxon>
    </lineage>
</organism>
<proteinExistence type="predicted"/>
<keyword evidence="1" id="KW-0479">Metal-binding</keyword>
<dbReference type="Proteomes" id="UP000321192">
    <property type="component" value="Unassembled WGS sequence"/>
</dbReference>
<dbReference type="GO" id="GO:0046872">
    <property type="term" value="F:metal ion binding"/>
    <property type="evidence" value="ECO:0007669"/>
    <property type="project" value="UniProtKB-KW"/>
</dbReference>
<evidence type="ECO:0000256" key="1">
    <source>
        <dbReference type="ARBA" id="ARBA00022723"/>
    </source>
</evidence>
<evidence type="ECO:0000256" key="2">
    <source>
        <dbReference type="ARBA" id="ARBA00022837"/>
    </source>
</evidence>
<accession>A0A5C7S3T4</accession>
<keyword evidence="2" id="KW-0106">Calcium</keyword>
<sequence length="1282" mass="138836">MIVAAAQRKHQMKSTTFMPSLRKAALVLAGVAATAMTTGVAAAPTPLADQPISIADVPANVMLALSVEFPTAITRAHQDGFDTTKKYLGYFDSKKCYIYDESKKYFQPAGFTGTNYTCSGQWSGNFMNWATMQGIDTFRWVLTGGLRVVDEPKQFAGASGSPLGKTILERAYASKQGNYLSSNFPDRFLDGKLVTSYTGLPAEFKDRTLWIRNGGMGVQVLFGYETSDEAPWSRNSEDWKREKQIAPPYNVNVEVCRDQGSGASSYLETNCRKYVDSTGTKTVWKPAGLMQQYKDKMYFGAFGYLYLPENTSANVARDGGVLRAQMQSLDNEISETGAFPDDPYNMQATQAVNSGTINYLNKFGQRSGKYKYYDPVSELYAEAVKYFKAMKPTASYVAGVDATLRDGFPVFTDWNDPATDAKYPTQGALSCKKNYIIGIGDTNSNYDRNLSGAHSPIPQDVDSNMAGKTARAWTDTLGSLEGIGTSLGTDKVTSGGTENGYLIAGIAYYAHSTDIRPDISGNQTVETYWMDVLEDGYAHKNQYWLAAKYGGYKKPNRKAPPSAFNSSTDIWGGTDVKKTGIRYYNGFELPNNYYPASKPDDMLAGLQNAFMSIAEGSGAAAGSGLSSLQLSETTGGSNTYQGTYDAGTWSGDVIASKINKIVNDQPDLTQLWSAATRLASIGSDNRVIVTMSPADKAKTNPTPSELKGTPFRWDYLSTTQQFNLSVSSATPAGDSTEGKNILNYLRGDRSNETTVTTAKAYRLRTNLLGDIVDSKVTYLGKPNASYSDTHNPGYTTFKTNKANRTPLVLVGANDGMLHAFDASEGSNAGNEVFAVIPYSTFEGPDRTPQTSGLQALARHTYTHHYYMNATPEIRDVDFARTGNSLSAISASTPADWRTLLVTGQGKGGRSFIAVDVTDITPGALNETSMAGKVLWEFSHADMGFSYGRPLIAKTRRWGWVVILTSGYNNTSGKGALFVLNAKTGELLKGPIQTSAGSATTPAGLAQIEGYTEGYADYTLRYVYGGDLLGNVWRFDFTDVTKDPVALKIGEVKSPDGTPQPITTAPKIEYSAKDLKRYVFVGTGRLLSLEDQGNSQQQTLYAFRDGTKSRAYGTESYETPLPTGTSFPITRAKMSAVTNLLAGATADNATPMGWYYDLTGRFTSAGKQAVTERIVLNLQANDGVVTWGGSILNDDPCNASGTTRLYSAYYGSGQSVLTTIVGGQRSRIEWLDLSPGLADVSLVRIGSRIGALGTDVSGGSKIYGSTLAESGEPRVTNWRVIHE</sequence>
<protein>
    <recommendedName>
        <fullName evidence="4">PilY1 beta-propeller domain-containing protein</fullName>
    </recommendedName>
</protein>
<evidence type="ECO:0000313" key="5">
    <source>
        <dbReference type="EMBL" id="TXH78079.1"/>
    </source>
</evidence>
<dbReference type="InterPro" id="IPR008707">
    <property type="entry name" value="B-propeller_PilY1"/>
</dbReference>
<dbReference type="Pfam" id="PF05567">
    <property type="entry name" value="T4P_PilY1"/>
    <property type="match status" value="1"/>
</dbReference>
<gene>
    <name evidence="5" type="ORF">E6Q80_23615</name>
</gene>
<evidence type="ECO:0000259" key="4">
    <source>
        <dbReference type="Pfam" id="PF05567"/>
    </source>
</evidence>
<dbReference type="EMBL" id="SSFD01000402">
    <property type="protein sequence ID" value="TXH78079.1"/>
    <property type="molecule type" value="Genomic_DNA"/>
</dbReference>
<feature type="chain" id="PRO_5022984745" description="PilY1 beta-propeller domain-containing protein" evidence="3">
    <location>
        <begin position="43"/>
        <end position="1282"/>
    </location>
</feature>
<evidence type="ECO:0000313" key="6">
    <source>
        <dbReference type="Proteomes" id="UP000321192"/>
    </source>
</evidence>
<evidence type="ECO:0000256" key="3">
    <source>
        <dbReference type="SAM" id="SignalP"/>
    </source>
</evidence>
<comment type="caution">
    <text evidence="5">The sequence shown here is derived from an EMBL/GenBank/DDBJ whole genome shotgun (WGS) entry which is preliminary data.</text>
</comment>
<keyword evidence="3" id="KW-0732">Signal</keyword>